<reference evidence="2 3" key="1">
    <citation type="submission" date="2018-09" db="EMBL/GenBank/DDBJ databases">
        <title>Complete genome sequence of Euzebya sp. DY32-46 isolated from seawater of Pacific Ocean.</title>
        <authorList>
            <person name="Xu L."/>
            <person name="Wu Y.-H."/>
            <person name="Xu X.-W."/>
        </authorList>
    </citation>
    <scope>NUCLEOTIDE SEQUENCE [LARGE SCALE GENOMIC DNA]</scope>
    <source>
        <strain evidence="2 3">DY32-46</strain>
    </source>
</reference>
<name>A0A346Y2P0_9ACTN</name>
<dbReference type="InterPro" id="IPR029058">
    <property type="entry name" value="AB_hydrolase_fold"/>
</dbReference>
<dbReference type="PANTHER" id="PTHR43798">
    <property type="entry name" value="MONOACYLGLYCEROL LIPASE"/>
    <property type="match status" value="1"/>
</dbReference>
<dbReference type="GO" id="GO:0016020">
    <property type="term" value="C:membrane"/>
    <property type="evidence" value="ECO:0007669"/>
    <property type="project" value="TreeGrafter"/>
</dbReference>
<dbReference type="InterPro" id="IPR050266">
    <property type="entry name" value="AB_hydrolase_sf"/>
</dbReference>
<proteinExistence type="predicted"/>
<dbReference type="EMBL" id="CP031165">
    <property type="protein sequence ID" value="AXV08737.1"/>
    <property type="molecule type" value="Genomic_DNA"/>
</dbReference>
<dbReference type="Gene3D" id="3.40.50.1820">
    <property type="entry name" value="alpha/beta hydrolase"/>
    <property type="match status" value="1"/>
</dbReference>
<sequence>MPTVPTPPPILEHHVRLPAGHELSVRQRAGDRRPFLLVHGLSSNARLWDGVSAALAAAGHRVVAVDQRGHGRSGSADGDMSYDAVAADLAALCGVLELEQPVLVGQSWGGNVVLEAAARHTDAFSGVAAVDGGFIALGEAHPTPEEAWAALRPPALADRAPGEVRQLIARSVEGWPSGALDAQMANLHQHADGRVEPRLSLDAHEAIVRAMWATDPFARMAEVNVPTLLLPVNGGEGEWAARKAAGVDEALRRLPEGRAIWLDGAHDVHLQRPDVVADHLLALGHRVEQ</sequence>
<dbReference type="PROSITE" id="PS50206">
    <property type="entry name" value="RHODANESE_3"/>
    <property type="match status" value="1"/>
</dbReference>
<evidence type="ECO:0000313" key="2">
    <source>
        <dbReference type="EMBL" id="AXV08737.1"/>
    </source>
</evidence>
<protein>
    <submittedName>
        <fullName evidence="2">Alpha/beta hydrolase fold</fullName>
    </submittedName>
</protein>
<feature type="domain" description="Rhodanese" evidence="1">
    <location>
        <begin position="124"/>
        <end position="146"/>
    </location>
</feature>
<dbReference type="Pfam" id="PF00561">
    <property type="entry name" value="Abhydrolase_1"/>
    <property type="match status" value="1"/>
</dbReference>
<dbReference type="KEGG" id="euz:DVS28_a4070"/>
<dbReference type="InterPro" id="IPR001763">
    <property type="entry name" value="Rhodanese-like_dom"/>
</dbReference>
<dbReference type="SUPFAM" id="SSF53474">
    <property type="entry name" value="alpha/beta-Hydrolases"/>
    <property type="match status" value="1"/>
</dbReference>
<dbReference type="Proteomes" id="UP000264006">
    <property type="component" value="Chromosome"/>
</dbReference>
<keyword evidence="2" id="KW-0378">Hydrolase</keyword>
<evidence type="ECO:0000313" key="3">
    <source>
        <dbReference type="Proteomes" id="UP000264006"/>
    </source>
</evidence>
<accession>A0A346Y2P0</accession>
<dbReference type="AlphaFoldDB" id="A0A346Y2P0"/>
<gene>
    <name evidence="2" type="ORF">DVS28_a4070</name>
</gene>
<dbReference type="InterPro" id="IPR000073">
    <property type="entry name" value="AB_hydrolase_1"/>
</dbReference>
<dbReference type="PANTHER" id="PTHR43798:SF33">
    <property type="entry name" value="HYDROLASE, PUTATIVE (AFU_ORTHOLOGUE AFUA_2G14860)-RELATED"/>
    <property type="match status" value="1"/>
</dbReference>
<evidence type="ECO:0000259" key="1">
    <source>
        <dbReference type="PROSITE" id="PS50206"/>
    </source>
</evidence>
<keyword evidence="3" id="KW-1185">Reference proteome</keyword>
<dbReference type="RefSeq" id="WP_164710809.1">
    <property type="nucleotide sequence ID" value="NZ_CP031165.1"/>
</dbReference>
<organism evidence="2 3">
    <name type="scientific">Euzebya pacifica</name>
    <dbReference type="NCBI Taxonomy" id="1608957"/>
    <lineage>
        <taxon>Bacteria</taxon>
        <taxon>Bacillati</taxon>
        <taxon>Actinomycetota</taxon>
        <taxon>Nitriliruptoria</taxon>
        <taxon>Euzebyales</taxon>
    </lineage>
</organism>
<dbReference type="GO" id="GO:0016787">
    <property type="term" value="F:hydrolase activity"/>
    <property type="evidence" value="ECO:0007669"/>
    <property type="project" value="UniProtKB-KW"/>
</dbReference>